<dbReference type="GO" id="GO:0005634">
    <property type="term" value="C:nucleus"/>
    <property type="evidence" value="ECO:0000318"/>
    <property type="project" value="GO_Central"/>
</dbReference>
<dbReference type="PANTHER" id="PTHR11849:SF308">
    <property type="entry name" value="ETS DOMAIN-CONTAINING PROTEIN"/>
    <property type="match status" value="1"/>
</dbReference>
<dbReference type="AlphaFoldDB" id="O44138"/>
<name>O44138_CAEEL</name>
<dbReference type="UCSC" id="C50A2.4">
    <property type="organism name" value="c. elegans"/>
</dbReference>
<keyword evidence="2 3" id="KW-0238">DNA-binding</keyword>
<dbReference type="GeneID" id="183631"/>
<dbReference type="KEGG" id="cel:CELE_C50A2.4"/>
<dbReference type="EMBL" id="BX284604">
    <property type="protein sequence ID" value="CCD67237.2"/>
    <property type="molecule type" value="Genomic_DNA"/>
</dbReference>
<dbReference type="Bgee" id="WBGene00016798">
    <property type="expression patterns" value="Expressed in embryo and 1 other cell type or tissue"/>
</dbReference>
<comment type="subcellular location">
    <subcellularLocation>
        <location evidence="3">Nucleus</location>
    </subcellularLocation>
</comment>
<dbReference type="CTD" id="183631"/>
<dbReference type="PaxDb" id="6239-C50A2.4.1"/>
<dbReference type="PIR" id="T32506">
    <property type="entry name" value="T32506"/>
</dbReference>
<proteinExistence type="inferred from homology"/>
<dbReference type="InterPro" id="IPR036390">
    <property type="entry name" value="WH_DNA-bd_sf"/>
</dbReference>
<evidence type="ECO:0000256" key="4">
    <source>
        <dbReference type="SAM" id="MobiDB-lite"/>
    </source>
</evidence>
<feature type="domain" description="ETS" evidence="5">
    <location>
        <begin position="30"/>
        <end position="111"/>
    </location>
</feature>
<dbReference type="InterPro" id="IPR046328">
    <property type="entry name" value="ETS_fam"/>
</dbReference>
<sequence length="141" mass="16493">MVSSTHLEPGNQENRNPKNPRSTSHKKLRNYLFQMILKSENDKNVAKIIKWTKKSSLEFQMVDRQEVARLWGAEKGNLKMDYEFLSRSIRSYYKSGIMRKIPGKDFRYQFIADSWTSAQLAQHNKTKKLTHSISAILGQEN</sequence>
<feature type="region of interest" description="Disordered" evidence="4">
    <location>
        <begin position="1"/>
        <end position="25"/>
    </location>
</feature>
<dbReference type="OrthoDB" id="8196042at2759"/>
<dbReference type="GO" id="GO:0043565">
    <property type="term" value="F:sequence-specific DNA binding"/>
    <property type="evidence" value="ECO:0007669"/>
    <property type="project" value="InterPro"/>
</dbReference>
<evidence type="ECO:0000313" key="8">
    <source>
        <dbReference type="WormBase" id="C50A2.4"/>
    </source>
</evidence>
<dbReference type="Gene3D" id="1.10.10.10">
    <property type="entry name" value="Winged helix-like DNA-binding domain superfamily/Winged helix DNA-binding domain"/>
    <property type="match status" value="1"/>
</dbReference>
<organism evidence="6 7">
    <name type="scientific">Caenorhabditis elegans</name>
    <dbReference type="NCBI Taxonomy" id="6239"/>
    <lineage>
        <taxon>Eukaryota</taxon>
        <taxon>Metazoa</taxon>
        <taxon>Ecdysozoa</taxon>
        <taxon>Nematoda</taxon>
        <taxon>Chromadorea</taxon>
        <taxon>Rhabditida</taxon>
        <taxon>Rhabditina</taxon>
        <taxon>Rhabditomorpha</taxon>
        <taxon>Rhabditoidea</taxon>
        <taxon>Rhabditidae</taxon>
        <taxon>Peloderinae</taxon>
        <taxon>Caenorhabditis</taxon>
    </lineage>
</organism>
<evidence type="ECO:0000313" key="6">
    <source>
        <dbReference type="EMBL" id="CCD67237.2"/>
    </source>
</evidence>
<reference evidence="6 7" key="1">
    <citation type="journal article" date="1998" name="Science">
        <title>Genome sequence of the nematode C. elegans: a platform for investigating biology.</title>
        <authorList>
            <consortium name="The C. elegans sequencing consortium"/>
            <person name="Sulson J.E."/>
            <person name="Waterston R."/>
        </authorList>
    </citation>
    <scope>NUCLEOTIDE SEQUENCE [LARGE SCALE GENOMIC DNA]</scope>
    <source>
        <strain evidence="6 7">Bristol N2</strain>
    </source>
</reference>
<dbReference type="Proteomes" id="UP000001940">
    <property type="component" value="Chromosome IV"/>
</dbReference>
<dbReference type="SUPFAM" id="SSF46785">
    <property type="entry name" value="Winged helix' DNA-binding domain"/>
    <property type="match status" value="1"/>
</dbReference>
<dbReference type="FunCoup" id="O44138">
    <property type="interactions" value="282"/>
</dbReference>
<evidence type="ECO:0000256" key="2">
    <source>
        <dbReference type="ARBA" id="ARBA00023125"/>
    </source>
</evidence>
<evidence type="ECO:0000259" key="5">
    <source>
        <dbReference type="PROSITE" id="PS50061"/>
    </source>
</evidence>
<dbReference type="eggNOG" id="KOG3806">
    <property type="taxonomic scope" value="Eukaryota"/>
</dbReference>
<evidence type="ECO:0000313" key="7">
    <source>
        <dbReference type="Proteomes" id="UP000001940"/>
    </source>
</evidence>
<accession>O44138</accession>
<dbReference type="RefSeq" id="NP_500046.2">
    <property type="nucleotide sequence ID" value="NM_067645.7"/>
</dbReference>
<gene>
    <name evidence="6 8" type="primary">ets-8</name>
    <name evidence="8" type="ORF">C50A2.4</name>
    <name evidence="6" type="ORF">CELE_C50A2.4</name>
</gene>
<dbReference type="InParanoid" id="O44138"/>
<dbReference type="SMART" id="SM00413">
    <property type="entry name" value="ETS"/>
    <property type="match status" value="1"/>
</dbReference>
<dbReference type="WormBase" id="C50A2.4">
    <property type="protein sequence ID" value="CE48603"/>
    <property type="gene ID" value="WBGene00016798"/>
    <property type="gene designation" value="ets-8"/>
</dbReference>
<dbReference type="GO" id="GO:0006357">
    <property type="term" value="P:regulation of transcription by RNA polymerase II"/>
    <property type="evidence" value="ECO:0000318"/>
    <property type="project" value="GO_Central"/>
</dbReference>
<keyword evidence="7" id="KW-1185">Reference proteome</keyword>
<dbReference type="GO" id="GO:0000981">
    <property type="term" value="F:DNA-binding transcription factor activity, RNA polymerase II-specific"/>
    <property type="evidence" value="ECO:0000318"/>
    <property type="project" value="GO_Central"/>
</dbReference>
<dbReference type="PRINTS" id="PR00454">
    <property type="entry name" value="ETSDOMAIN"/>
</dbReference>
<comment type="similarity">
    <text evidence="1 3">Belongs to the ETS family.</text>
</comment>
<evidence type="ECO:0000256" key="3">
    <source>
        <dbReference type="RuleBase" id="RU004019"/>
    </source>
</evidence>
<dbReference type="OMA" id="GINIMRK"/>
<dbReference type="Pfam" id="PF00178">
    <property type="entry name" value="Ets"/>
    <property type="match status" value="1"/>
</dbReference>
<dbReference type="GO" id="GO:0030154">
    <property type="term" value="P:cell differentiation"/>
    <property type="evidence" value="ECO:0000318"/>
    <property type="project" value="GO_Central"/>
</dbReference>
<dbReference type="PROSITE" id="PS50061">
    <property type="entry name" value="ETS_DOMAIN_3"/>
    <property type="match status" value="1"/>
</dbReference>
<dbReference type="STRING" id="6239.C50A2.4.2"/>
<protein>
    <submittedName>
        <fullName evidence="6">ETS domain-containing protein</fullName>
    </submittedName>
</protein>
<dbReference type="SMR" id="O44138"/>
<feature type="compositionally biased region" description="Polar residues" evidence="4">
    <location>
        <begin position="1"/>
        <end position="22"/>
    </location>
</feature>
<evidence type="ECO:0000256" key="1">
    <source>
        <dbReference type="ARBA" id="ARBA00005562"/>
    </source>
</evidence>
<dbReference type="InterPro" id="IPR000418">
    <property type="entry name" value="Ets_dom"/>
</dbReference>
<dbReference type="AGR" id="WB:WBGene00016798"/>
<dbReference type="HOGENOM" id="CLU_134607_0_0_1"/>
<keyword evidence="3" id="KW-0539">Nucleus</keyword>
<dbReference type="PANTHER" id="PTHR11849">
    <property type="entry name" value="ETS"/>
    <property type="match status" value="1"/>
</dbReference>
<dbReference type="PROSITE" id="PS00346">
    <property type="entry name" value="ETS_DOMAIN_2"/>
    <property type="match status" value="1"/>
</dbReference>
<dbReference type="InterPro" id="IPR036388">
    <property type="entry name" value="WH-like_DNA-bd_sf"/>
</dbReference>